<evidence type="ECO:0000256" key="6">
    <source>
        <dbReference type="SAM" id="MobiDB-lite"/>
    </source>
</evidence>
<keyword evidence="5" id="KW-0408">Iron</keyword>
<feature type="region of interest" description="Disordered" evidence="6">
    <location>
        <begin position="1"/>
        <end position="22"/>
    </location>
</feature>
<keyword evidence="5" id="KW-0349">Heme</keyword>
<sequence>MSKTMPKDPQSPETNIDGSQGNLTFAGPGSNLFCREWRIFIKDKQKEAKTYKLIDKCIIGKRKSDKILRHVGSTWIKQLSLYVYAQRSGKILRNYRPSTISRWARVVPHCKSITADPKGQPAKVEAKISSWSWSSTVDKVGRSALCSPPRSKPSKQPWLRAVQGPVALLEPYSLEWVRRWKREGRGDSVPLQFGSNARSGAMILDTVTKYGQNESDFLFNVKEPRIYKKGYSLSHGHPGLFLAAFNKQKSKTKDLARFGYASLKATEKLSKQFLLTRQQALFGLDQVSLRNTALFNACPTKTPDPGLPSLCPAYSVMYRTLDGTCNNLDKPAWGAAYRPFARFLPPDYSDGIEALRVSVRAGDLPNPRITSATIHRPLNRPSLKITMMVMQWGQFLDHDLTATAQSRGFNHSVPKCCSEHDGTELPVAFRHPDCLPINIPTSDAFFSKWNHTCMEFVRSSPAPRADCALGPRDQINQVTSFIDASNVYGSDDQEMANLRLWETGMLKYKPVRFRKPLLPPLDNFLEGECRENSRNLHCFQAGDVRVNEQPALTSVHTVWLREHNRLVEKLAEVNPHWNDDRLFFESRKIIGAMMQKITYGEWLPTVLGPAVMKVFRLPLQRFGYYRGYKEDVNPQATNSFASAAFRFGHSLVQHTLMRCDKTGRRVPFTIKLHQELMNPSNIHNFGSVDRLILGLAFERAQNRDVYMTDELTRHLFQTPGHNYGMDLAAINIQRGRDHGLPSYNIWREQCGLHRFTNWGQLLEVMDDDTVGRLAAVYRHVDDIDLFPGGLAEKPVLRGLVGPTFACILGQQFLNLRRGDRFWFENGGFVSSLSPNQLREVRKVTMGRVICDNLDDIDNIQPAVFRPPSENGRNILTSCDDGEIKSMDLEAWREEDNSIFPGLQYSGISIHQGLIKNTSTDEFDDQHISDLPEEDLYDLDSEDYLFADEDEDDIFNKYSRELPRPFDDHDHDQKQQREDPGYFGHPGAGDGNMWQGANDNFNNMIEDAYGDTLFYG</sequence>
<dbReference type="CDD" id="cd09823">
    <property type="entry name" value="peroxinectin_like"/>
    <property type="match status" value="1"/>
</dbReference>
<dbReference type="FunFam" id="1.10.640.10:FF:000003">
    <property type="entry name" value="chorion peroxidase"/>
    <property type="match status" value="1"/>
</dbReference>
<keyword evidence="5" id="KW-0479">Metal-binding</keyword>
<dbReference type="Proteomes" id="UP001497623">
    <property type="component" value="Unassembled WGS sequence"/>
</dbReference>
<keyword evidence="8" id="KW-1185">Reference proteome</keyword>
<comment type="subcellular location">
    <subcellularLocation>
        <location evidence="1">Secreted</location>
    </subcellularLocation>
</comment>
<keyword evidence="3" id="KW-0575">Peroxidase</keyword>
<evidence type="ECO:0008006" key="9">
    <source>
        <dbReference type="Google" id="ProtNLM"/>
    </source>
</evidence>
<comment type="caution">
    <text evidence="7">The sequence shown here is derived from an EMBL/GenBank/DDBJ whole genome shotgun (WGS) entry which is preliminary data.</text>
</comment>
<name>A0AAV2PXU4_MEGNR</name>
<dbReference type="GO" id="GO:0046872">
    <property type="term" value="F:metal ion binding"/>
    <property type="evidence" value="ECO:0007669"/>
    <property type="project" value="UniProtKB-KW"/>
</dbReference>
<dbReference type="Gene3D" id="1.10.640.10">
    <property type="entry name" value="Haem peroxidase domain superfamily, animal type"/>
    <property type="match status" value="1"/>
</dbReference>
<dbReference type="GO" id="GO:0006979">
    <property type="term" value="P:response to oxidative stress"/>
    <property type="evidence" value="ECO:0007669"/>
    <property type="project" value="InterPro"/>
</dbReference>
<dbReference type="PANTHER" id="PTHR11475:SF109">
    <property type="entry name" value="CHORION PEROXIDASE-LIKE PROTEIN"/>
    <property type="match status" value="1"/>
</dbReference>
<dbReference type="GO" id="GO:0020037">
    <property type="term" value="F:heme binding"/>
    <property type="evidence" value="ECO:0007669"/>
    <property type="project" value="InterPro"/>
</dbReference>
<evidence type="ECO:0000256" key="3">
    <source>
        <dbReference type="ARBA" id="ARBA00022559"/>
    </source>
</evidence>
<dbReference type="PROSITE" id="PS50292">
    <property type="entry name" value="PEROXIDASE_3"/>
    <property type="match status" value="1"/>
</dbReference>
<feature type="non-terminal residue" evidence="7">
    <location>
        <position position="1015"/>
    </location>
</feature>
<dbReference type="AlphaFoldDB" id="A0AAV2PXU4"/>
<keyword evidence="3" id="KW-0560">Oxidoreductase</keyword>
<dbReference type="GO" id="GO:0005576">
    <property type="term" value="C:extracellular region"/>
    <property type="evidence" value="ECO:0007669"/>
    <property type="project" value="UniProtKB-SubCell"/>
</dbReference>
<feature type="compositionally biased region" description="Polar residues" evidence="6">
    <location>
        <begin position="11"/>
        <end position="22"/>
    </location>
</feature>
<dbReference type="InterPro" id="IPR037120">
    <property type="entry name" value="Haem_peroxidase_sf_animal"/>
</dbReference>
<feature type="compositionally biased region" description="Basic and acidic residues" evidence="6">
    <location>
        <begin position="959"/>
        <end position="979"/>
    </location>
</feature>
<dbReference type="PANTHER" id="PTHR11475">
    <property type="entry name" value="OXIDASE/PEROXIDASE"/>
    <property type="match status" value="1"/>
</dbReference>
<evidence type="ECO:0000256" key="1">
    <source>
        <dbReference type="ARBA" id="ARBA00004613"/>
    </source>
</evidence>
<dbReference type="InterPro" id="IPR019791">
    <property type="entry name" value="Haem_peroxidase_animal"/>
</dbReference>
<evidence type="ECO:0000313" key="7">
    <source>
        <dbReference type="EMBL" id="CAL4065298.1"/>
    </source>
</evidence>
<evidence type="ECO:0000256" key="5">
    <source>
        <dbReference type="PIRSR" id="PIRSR619791-2"/>
    </source>
</evidence>
<keyword evidence="2" id="KW-0964">Secreted</keyword>
<accession>A0AAV2PXU4</accession>
<keyword evidence="4" id="KW-0732">Signal</keyword>
<reference evidence="7 8" key="1">
    <citation type="submission" date="2024-05" db="EMBL/GenBank/DDBJ databases">
        <authorList>
            <person name="Wallberg A."/>
        </authorList>
    </citation>
    <scope>NUCLEOTIDE SEQUENCE [LARGE SCALE GENOMIC DNA]</scope>
</reference>
<protein>
    <recommendedName>
        <fullName evidence="9">Peroxidase</fullName>
    </recommendedName>
</protein>
<proteinExistence type="predicted"/>
<evidence type="ECO:0000256" key="2">
    <source>
        <dbReference type="ARBA" id="ARBA00022525"/>
    </source>
</evidence>
<dbReference type="EMBL" id="CAXKWB010001734">
    <property type="protein sequence ID" value="CAL4065298.1"/>
    <property type="molecule type" value="Genomic_DNA"/>
</dbReference>
<organism evidence="7 8">
    <name type="scientific">Meganyctiphanes norvegica</name>
    <name type="common">Northern krill</name>
    <name type="synonym">Thysanopoda norvegica</name>
    <dbReference type="NCBI Taxonomy" id="48144"/>
    <lineage>
        <taxon>Eukaryota</taxon>
        <taxon>Metazoa</taxon>
        <taxon>Ecdysozoa</taxon>
        <taxon>Arthropoda</taxon>
        <taxon>Crustacea</taxon>
        <taxon>Multicrustacea</taxon>
        <taxon>Malacostraca</taxon>
        <taxon>Eumalacostraca</taxon>
        <taxon>Eucarida</taxon>
        <taxon>Euphausiacea</taxon>
        <taxon>Euphausiidae</taxon>
        <taxon>Meganyctiphanes</taxon>
    </lineage>
</organism>
<dbReference type="GO" id="GO:0004601">
    <property type="term" value="F:peroxidase activity"/>
    <property type="evidence" value="ECO:0007669"/>
    <property type="project" value="UniProtKB-KW"/>
</dbReference>
<dbReference type="InterPro" id="IPR010255">
    <property type="entry name" value="Haem_peroxidase_sf"/>
</dbReference>
<gene>
    <name evidence="7" type="ORF">MNOR_LOCUS4684</name>
</gene>
<evidence type="ECO:0000313" key="8">
    <source>
        <dbReference type="Proteomes" id="UP001497623"/>
    </source>
</evidence>
<feature type="region of interest" description="Disordered" evidence="6">
    <location>
        <begin position="959"/>
        <end position="994"/>
    </location>
</feature>
<dbReference type="SUPFAM" id="SSF48113">
    <property type="entry name" value="Heme-dependent peroxidases"/>
    <property type="match status" value="1"/>
</dbReference>
<feature type="binding site" description="axial binding residue" evidence="5">
    <location>
        <position position="649"/>
    </location>
    <ligand>
        <name>heme b</name>
        <dbReference type="ChEBI" id="CHEBI:60344"/>
    </ligand>
    <ligandPart>
        <name>Fe</name>
        <dbReference type="ChEBI" id="CHEBI:18248"/>
    </ligandPart>
</feature>
<evidence type="ECO:0000256" key="4">
    <source>
        <dbReference type="ARBA" id="ARBA00022729"/>
    </source>
</evidence>
<dbReference type="Pfam" id="PF03098">
    <property type="entry name" value="An_peroxidase"/>
    <property type="match status" value="1"/>
</dbReference>
<dbReference type="PRINTS" id="PR00457">
    <property type="entry name" value="ANPEROXIDASE"/>
</dbReference>